<feature type="region of interest" description="Disordered" evidence="1">
    <location>
        <begin position="132"/>
        <end position="153"/>
    </location>
</feature>
<evidence type="ECO:0000313" key="4">
    <source>
        <dbReference type="Proteomes" id="UP000316714"/>
    </source>
</evidence>
<dbReference type="EMBL" id="SIHJ01000001">
    <property type="protein sequence ID" value="TWT35640.1"/>
    <property type="molecule type" value="Genomic_DNA"/>
</dbReference>
<comment type="caution">
    <text evidence="3">The sequence shown here is derived from an EMBL/GenBank/DDBJ whole genome shotgun (WGS) entry which is preliminary data.</text>
</comment>
<keyword evidence="4" id="KW-1185">Reference proteome</keyword>
<reference evidence="3 4" key="1">
    <citation type="submission" date="2019-02" db="EMBL/GenBank/DDBJ databases">
        <title>Deep-cultivation of Planctomycetes and their phenomic and genomic characterization uncovers novel biology.</title>
        <authorList>
            <person name="Wiegand S."/>
            <person name="Jogler M."/>
            <person name="Boedeker C."/>
            <person name="Pinto D."/>
            <person name="Vollmers J."/>
            <person name="Rivas-Marin E."/>
            <person name="Kohn T."/>
            <person name="Peeters S.H."/>
            <person name="Heuer A."/>
            <person name="Rast P."/>
            <person name="Oberbeckmann S."/>
            <person name="Bunk B."/>
            <person name="Jeske O."/>
            <person name="Meyerdierks A."/>
            <person name="Storesund J.E."/>
            <person name="Kallscheuer N."/>
            <person name="Luecker S."/>
            <person name="Lage O.M."/>
            <person name="Pohl T."/>
            <person name="Merkel B.J."/>
            <person name="Hornburger P."/>
            <person name="Mueller R.-W."/>
            <person name="Bruemmer F."/>
            <person name="Labrenz M."/>
            <person name="Spormann A.M."/>
            <person name="Op Den Camp H."/>
            <person name="Overmann J."/>
            <person name="Amann R."/>
            <person name="Jetten M.S.M."/>
            <person name="Mascher T."/>
            <person name="Medema M.H."/>
            <person name="Devos D.P."/>
            <person name="Kaster A.-K."/>
            <person name="Ovreas L."/>
            <person name="Rohde M."/>
            <person name="Galperin M.Y."/>
            <person name="Jogler C."/>
        </authorList>
    </citation>
    <scope>NUCLEOTIDE SEQUENCE [LARGE SCALE GENOMIC DNA]</scope>
    <source>
        <strain evidence="3 4">KOR34</strain>
    </source>
</reference>
<name>A0A5C5VC93_9BACT</name>
<feature type="chain" id="PRO_5023052320" description="Carboxypeptidase regulatory-like domain-containing protein" evidence="2">
    <location>
        <begin position="33"/>
        <end position="153"/>
    </location>
</feature>
<evidence type="ECO:0000256" key="2">
    <source>
        <dbReference type="SAM" id="SignalP"/>
    </source>
</evidence>
<evidence type="ECO:0008006" key="5">
    <source>
        <dbReference type="Google" id="ProtNLM"/>
    </source>
</evidence>
<sequence precursor="true">MSIPRQLYAAATTLTLAALFSPLGCSSHPAVAPVSGKVTLDGEPLRFGSVMFQAVSGGQPATGTIQQDGTFSLSTFSSDDGAIVGQHRVRVVCYNSQDPSRPEASGPAGDSLGQLLIPEKYTSLGASGLTADVPADGLSGHQIALESGKAGRR</sequence>
<dbReference type="AlphaFoldDB" id="A0A5C5VC93"/>
<evidence type="ECO:0000256" key="1">
    <source>
        <dbReference type="SAM" id="MobiDB-lite"/>
    </source>
</evidence>
<evidence type="ECO:0000313" key="3">
    <source>
        <dbReference type="EMBL" id="TWT35640.1"/>
    </source>
</evidence>
<keyword evidence="2" id="KW-0732">Signal</keyword>
<dbReference type="Proteomes" id="UP000316714">
    <property type="component" value="Unassembled WGS sequence"/>
</dbReference>
<organism evidence="3 4">
    <name type="scientific">Posidoniimonas corsicana</name>
    <dbReference type="NCBI Taxonomy" id="1938618"/>
    <lineage>
        <taxon>Bacteria</taxon>
        <taxon>Pseudomonadati</taxon>
        <taxon>Planctomycetota</taxon>
        <taxon>Planctomycetia</taxon>
        <taxon>Pirellulales</taxon>
        <taxon>Lacipirellulaceae</taxon>
        <taxon>Posidoniimonas</taxon>
    </lineage>
</organism>
<protein>
    <recommendedName>
        <fullName evidence="5">Carboxypeptidase regulatory-like domain-containing protein</fullName>
    </recommendedName>
</protein>
<gene>
    <name evidence="3" type="ORF">KOR34_05340</name>
</gene>
<feature type="signal peptide" evidence="2">
    <location>
        <begin position="1"/>
        <end position="32"/>
    </location>
</feature>
<proteinExistence type="predicted"/>
<accession>A0A5C5VC93</accession>